<comment type="subcellular location">
    <subcellularLocation>
        <location evidence="1">Membrane</location>
        <topology evidence="1">Multi-pass membrane protein</topology>
    </subcellularLocation>
</comment>
<keyword evidence="5 6" id="KW-0472">Membrane</keyword>
<feature type="transmembrane region" description="Helical" evidence="6">
    <location>
        <begin position="257"/>
        <end position="280"/>
    </location>
</feature>
<reference evidence="7 8" key="1">
    <citation type="submission" date="2019-05" db="EMBL/GenBank/DDBJ databases">
        <title>The Complete Genome Sequence of the n-alkane-degrading Desulfoglaeba alkanexedens ALDC reveals multiple alkylsuccinate synthase gene clusters.</title>
        <authorList>
            <person name="Callaghan A.V."/>
            <person name="Davidova I.A."/>
            <person name="Duncan K.E."/>
            <person name="Morris B."/>
            <person name="McInerney M.J."/>
        </authorList>
    </citation>
    <scope>NUCLEOTIDE SEQUENCE [LARGE SCALE GENOMIC DNA]</scope>
    <source>
        <strain evidence="7 8">ALDC</strain>
    </source>
</reference>
<comment type="similarity">
    <text evidence="2">Belongs to the autoinducer-2 exporter (AI-2E) (TC 2.A.86) family.</text>
</comment>
<feature type="transmembrane region" description="Helical" evidence="6">
    <location>
        <begin position="287"/>
        <end position="309"/>
    </location>
</feature>
<dbReference type="InterPro" id="IPR002549">
    <property type="entry name" value="AI-2E-like"/>
</dbReference>
<evidence type="ECO:0000256" key="4">
    <source>
        <dbReference type="ARBA" id="ARBA00022989"/>
    </source>
</evidence>
<dbReference type="AlphaFoldDB" id="A0A4P8L1B9"/>
<dbReference type="RefSeq" id="WP_137423435.1">
    <property type="nucleotide sequence ID" value="NZ_CP040098.1"/>
</dbReference>
<evidence type="ECO:0000313" key="7">
    <source>
        <dbReference type="EMBL" id="QCQ21464.1"/>
    </source>
</evidence>
<feature type="transmembrane region" description="Helical" evidence="6">
    <location>
        <begin position="223"/>
        <end position="251"/>
    </location>
</feature>
<evidence type="ECO:0000313" key="8">
    <source>
        <dbReference type="Proteomes" id="UP000298602"/>
    </source>
</evidence>
<proteinExistence type="inferred from homology"/>
<evidence type="ECO:0000256" key="1">
    <source>
        <dbReference type="ARBA" id="ARBA00004141"/>
    </source>
</evidence>
<gene>
    <name evidence="7" type="ORF">FDQ92_04295</name>
</gene>
<dbReference type="KEGG" id="dax:FDQ92_04295"/>
<feature type="transmembrane region" description="Helical" evidence="6">
    <location>
        <begin position="321"/>
        <end position="354"/>
    </location>
</feature>
<dbReference type="PANTHER" id="PTHR21716">
    <property type="entry name" value="TRANSMEMBRANE PROTEIN"/>
    <property type="match status" value="1"/>
</dbReference>
<dbReference type="Proteomes" id="UP000298602">
    <property type="component" value="Chromosome"/>
</dbReference>
<dbReference type="GO" id="GO:0016020">
    <property type="term" value="C:membrane"/>
    <property type="evidence" value="ECO:0007669"/>
    <property type="project" value="UniProtKB-SubCell"/>
</dbReference>
<feature type="transmembrane region" description="Helical" evidence="6">
    <location>
        <begin position="70"/>
        <end position="91"/>
    </location>
</feature>
<keyword evidence="3 6" id="KW-0812">Transmembrane</keyword>
<keyword evidence="4 6" id="KW-1133">Transmembrane helix</keyword>
<name>A0A4P8L1B9_9BACT</name>
<dbReference type="EMBL" id="CP040098">
    <property type="protein sequence ID" value="QCQ21464.1"/>
    <property type="molecule type" value="Genomic_DNA"/>
</dbReference>
<evidence type="ECO:0000256" key="3">
    <source>
        <dbReference type="ARBA" id="ARBA00022692"/>
    </source>
</evidence>
<evidence type="ECO:0000256" key="6">
    <source>
        <dbReference type="SAM" id="Phobius"/>
    </source>
</evidence>
<dbReference type="Pfam" id="PF01594">
    <property type="entry name" value="AI-2E_transport"/>
    <property type="match status" value="1"/>
</dbReference>
<evidence type="ECO:0000256" key="5">
    <source>
        <dbReference type="ARBA" id="ARBA00023136"/>
    </source>
</evidence>
<dbReference type="PANTHER" id="PTHR21716:SF4">
    <property type="entry name" value="TRANSMEMBRANE PROTEIN 245"/>
    <property type="match status" value="1"/>
</dbReference>
<keyword evidence="8" id="KW-1185">Reference proteome</keyword>
<feature type="transmembrane region" description="Helical" evidence="6">
    <location>
        <begin position="20"/>
        <end position="49"/>
    </location>
</feature>
<feature type="transmembrane region" description="Helical" evidence="6">
    <location>
        <begin position="170"/>
        <end position="188"/>
    </location>
</feature>
<reference evidence="7 8" key="2">
    <citation type="submission" date="2019-05" db="EMBL/GenBank/DDBJ databases">
        <authorList>
            <person name="Suflita J.M."/>
            <person name="Marks C.R."/>
        </authorList>
    </citation>
    <scope>NUCLEOTIDE SEQUENCE [LARGE SCALE GENOMIC DNA]</scope>
    <source>
        <strain evidence="7 8">ALDC</strain>
    </source>
</reference>
<sequence length="380" mass="42445">MESKSKSGAGAAAEKGHRPFLLVMLFFALYLAYIILRPFLHTLILAVVLASLSQPLQDRLVRAYRGRRNAAAFTVILAVVFLIALPFFFFVTQLVDQGVESINQVTEWIRAGNLEKMAEHPFFLKMTAWANHQLDFLDLSTVSFKEPLLQFSKNFGQFLISRVAGLLGDMATLVTHFFIMLFVTFYVVRDGREMVHAVKYLSPLREEQEDRILLKVKMVTRSVFLGSFATALCQGIVGGVGLSIVGIPGLFWGSTMAFASLIPLVGTALVWMPAVGYLLFLGKWKSALFLAAWCVVFVGSIDNFLRPFFMRGQSDMSPFYIFLAIIGGVQYFGLVGILYGPLILAFAMVMLYIYQIEYRDLLESEHPPVPSVSAPAESEK</sequence>
<evidence type="ECO:0000256" key="2">
    <source>
        <dbReference type="ARBA" id="ARBA00009773"/>
    </source>
</evidence>
<protein>
    <submittedName>
        <fullName evidence="7">AI-2E family transporter</fullName>
    </submittedName>
</protein>
<dbReference type="OrthoDB" id="9773730at2"/>
<organism evidence="7 8">
    <name type="scientific">Desulfoglaeba alkanexedens ALDC</name>
    <dbReference type="NCBI Taxonomy" id="980445"/>
    <lineage>
        <taxon>Bacteria</taxon>
        <taxon>Pseudomonadati</taxon>
        <taxon>Thermodesulfobacteriota</taxon>
        <taxon>Syntrophobacteria</taxon>
        <taxon>Syntrophobacterales</taxon>
        <taxon>Syntrophobacteraceae</taxon>
        <taxon>Desulfoglaeba</taxon>
    </lineage>
</organism>
<accession>A0A4P8L1B9</accession>